<feature type="compositionally biased region" description="Acidic residues" evidence="4">
    <location>
        <begin position="627"/>
        <end position="643"/>
    </location>
</feature>
<dbReference type="PANTHER" id="PTHR23084">
    <property type="entry name" value="PHOSPHATIDYLINOSITOL-4-PHOSPHATE 5-KINASE RELATED"/>
    <property type="match status" value="1"/>
</dbReference>
<evidence type="ECO:0000313" key="5">
    <source>
        <dbReference type="EMBL" id="QDZ21659.1"/>
    </source>
</evidence>
<evidence type="ECO:0000256" key="3">
    <source>
        <dbReference type="SAM" id="Coils"/>
    </source>
</evidence>
<feature type="repeat" description="Filamin" evidence="2">
    <location>
        <begin position="394"/>
        <end position="494"/>
    </location>
</feature>
<dbReference type="PROSITE" id="PS50194">
    <property type="entry name" value="FILAMIN_REPEAT"/>
    <property type="match status" value="2"/>
</dbReference>
<dbReference type="InterPro" id="IPR003409">
    <property type="entry name" value="MORN"/>
</dbReference>
<feature type="repeat" description="Filamin" evidence="2">
    <location>
        <begin position="501"/>
        <end position="598"/>
    </location>
</feature>
<dbReference type="GO" id="GO:0016020">
    <property type="term" value="C:membrane"/>
    <property type="evidence" value="ECO:0007669"/>
    <property type="project" value="UniProtKB-ARBA"/>
</dbReference>
<accession>A0A5B8MMH8</accession>
<dbReference type="InterPro" id="IPR017868">
    <property type="entry name" value="Filamin/ABP280_repeat-like"/>
</dbReference>
<dbReference type="Pfam" id="PF00630">
    <property type="entry name" value="Filamin"/>
    <property type="match status" value="2"/>
</dbReference>
<keyword evidence="3" id="KW-0175">Coiled coil</keyword>
<dbReference type="PANTHER" id="PTHR23084:SF263">
    <property type="entry name" value="MORN REPEAT-CONTAINING PROTEIN 1"/>
    <property type="match status" value="1"/>
</dbReference>
<dbReference type="FunFam" id="2.20.110.10:FF:000002">
    <property type="entry name" value="Phosphatidylinositol 4-phosphate 5-kinase 8"/>
    <property type="match status" value="1"/>
</dbReference>
<feature type="coiled-coil region" evidence="3">
    <location>
        <begin position="670"/>
        <end position="699"/>
    </location>
</feature>
<gene>
    <name evidence="5" type="ORF">A3770_06p41770</name>
</gene>
<name>A0A5B8MMH8_9CHLO</name>
<dbReference type="InterPro" id="IPR001298">
    <property type="entry name" value="Filamin/ABP280_rpt"/>
</dbReference>
<feature type="region of interest" description="Disordered" evidence="4">
    <location>
        <begin position="627"/>
        <end position="649"/>
    </location>
</feature>
<dbReference type="OrthoDB" id="270720at2759"/>
<dbReference type="InterPro" id="IPR014756">
    <property type="entry name" value="Ig_E-set"/>
</dbReference>
<evidence type="ECO:0000256" key="2">
    <source>
        <dbReference type="PROSITE-ProRule" id="PRU00087"/>
    </source>
</evidence>
<protein>
    <recommendedName>
        <fullName evidence="7">MORN repeat domain-containing protein</fullName>
    </recommendedName>
</protein>
<proteinExistence type="predicted"/>
<dbReference type="Proteomes" id="UP000316726">
    <property type="component" value="Chromosome 6"/>
</dbReference>
<sequence length="701" mass="78528">MVVRTELLGAVEGSDALSTEDLRREVEEIRNEVDLREHARENGYQIVSMNAGEEPPLGATPVNAGEGELKYTNGDTYKGEIVNNLRHGKGRHLCSTGDYYDGSWRFDKREGHGSMVFASKLRYEGDWKDDKAHGHGVCYYPNGQRYEGEWEKDQKWGWGKLEIPVAEGEANVKWESYEGEWSNNAMDGRGRYTFVDGSYYEGEYKQGQRTKGKFVSSDESIEYTGGWKDNMRHGFGTFFQNGVQKYFGEWRKDLKHGRGKCEYSDGVAYDGDWVGDKMQGTGKWTFGGEKYEGGFGDNKREGDGTCTYDDGSRYQGAWKDGKRHGKGKHLFSNGDLYEGDWKDDERDGKGACKYHNGDRYQGEWKANRREGHGVCVFQDGTKYRGEWVGDKWVQSSADPEFTKVFGPGLAQGTAGAKTVFGIQAYDEDQNKRLCGGDAFCCTLEGPAEVHADVVDHGDGTYAIQYTAELSGDYELFITIGDDELVGSSPYQVKILPGKPCPKRCTVSGSGLRSARAGVVSEFYVEARDEHKNLCVGSAPDMKLGVSITSAAGAIEADVEPRQDGTFRCSYTPVQIGFYRIEISSGRDLIGSSPYSLEVEVSSREKAEEPVPDVIAKWGSIAQAEYAADGDSDGWDSEPEEKETAEEKYVREHPDVAVVDNLEDMWKVGRYQAEKKALERKEKERRLAELRQRLEKKYKNNV</sequence>
<dbReference type="Gene3D" id="2.60.40.10">
    <property type="entry name" value="Immunoglobulins"/>
    <property type="match status" value="2"/>
</dbReference>
<keyword evidence="6" id="KW-1185">Reference proteome</keyword>
<reference evidence="5 6" key="1">
    <citation type="submission" date="2018-07" db="EMBL/GenBank/DDBJ databases">
        <title>The complete nuclear genome of the prasinophyte Chloropicon primus (CCMP1205).</title>
        <authorList>
            <person name="Pombert J.-F."/>
            <person name="Otis C."/>
            <person name="Turmel M."/>
            <person name="Lemieux C."/>
        </authorList>
    </citation>
    <scope>NUCLEOTIDE SEQUENCE [LARGE SCALE GENOMIC DNA]</scope>
    <source>
        <strain evidence="5 6">CCMP1205</strain>
    </source>
</reference>
<dbReference type="SUPFAM" id="SSF81296">
    <property type="entry name" value="E set domains"/>
    <property type="match status" value="2"/>
</dbReference>
<dbReference type="Pfam" id="PF02493">
    <property type="entry name" value="MORN"/>
    <property type="match status" value="13"/>
</dbReference>
<dbReference type="Gene3D" id="2.20.110.10">
    <property type="entry name" value="Histone H3 K4-specific methyltransferase SET7/9 N-terminal domain"/>
    <property type="match status" value="5"/>
</dbReference>
<dbReference type="InterPro" id="IPR013783">
    <property type="entry name" value="Ig-like_fold"/>
</dbReference>
<dbReference type="STRING" id="1764295.A0A5B8MMH8"/>
<evidence type="ECO:0000256" key="1">
    <source>
        <dbReference type="ARBA" id="ARBA00022737"/>
    </source>
</evidence>
<organism evidence="5 6">
    <name type="scientific">Chloropicon primus</name>
    <dbReference type="NCBI Taxonomy" id="1764295"/>
    <lineage>
        <taxon>Eukaryota</taxon>
        <taxon>Viridiplantae</taxon>
        <taxon>Chlorophyta</taxon>
        <taxon>Chloropicophyceae</taxon>
        <taxon>Chloropicales</taxon>
        <taxon>Chloropicaceae</taxon>
        <taxon>Chloropicon</taxon>
    </lineage>
</organism>
<dbReference type="SMART" id="SM00557">
    <property type="entry name" value="IG_FLMN"/>
    <property type="match status" value="2"/>
</dbReference>
<dbReference type="AlphaFoldDB" id="A0A5B8MMH8"/>
<dbReference type="SUPFAM" id="SSF82185">
    <property type="entry name" value="Histone H3 K4-specific methyltransferase SET7/9 N-terminal domain"/>
    <property type="match status" value="3"/>
</dbReference>
<dbReference type="SMART" id="SM00698">
    <property type="entry name" value="MORN"/>
    <property type="match status" value="13"/>
</dbReference>
<evidence type="ECO:0000256" key="4">
    <source>
        <dbReference type="SAM" id="MobiDB-lite"/>
    </source>
</evidence>
<keyword evidence="1" id="KW-0677">Repeat</keyword>
<evidence type="ECO:0000313" key="6">
    <source>
        <dbReference type="Proteomes" id="UP000316726"/>
    </source>
</evidence>
<evidence type="ECO:0008006" key="7">
    <source>
        <dbReference type="Google" id="ProtNLM"/>
    </source>
</evidence>
<dbReference type="EMBL" id="CP031039">
    <property type="protein sequence ID" value="QDZ21659.1"/>
    <property type="molecule type" value="Genomic_DNA"/>
</dbReference>